<feature type="region of interest" description="Disordered" evidence="12">
    <location>
        <begin position="224"/>
        <end position="259"/>
    </location>
</feature>
<feature type="region of interest" description="Disordered" evidence="12">
    <location>
        <begin position="2417"/>
        <end position="2483"/>
    </location>
</feature>
<dbReference type="InterPro" id="IPR025527">
    <property type="entry name" value="HUWE1/Rev1_UBM"/>
</dbReference>
<dbReference type="GO" id="GO:0000209">
    <property type="term" value="P:protein polyubiquitination"/>
    <property type="evidence" value="ECO:0007669"/>
    <property type="project" value="TreeGrafter"/>
</dbReference>
<feature type="compositionally biased region" description="Basic and acidic residues" evidence="12">
    <location>
        <begin position="2417"/>
        <end position="2442"/>
    </location>
</feature>
<feature type="compositionally biased region" description="Polar residues" evidence="12">
    <location>
        <begin position="247"/>
        <end position="256"/>
    </location>
</feature>
<feature type="compositionally biased region" description="Acidic residues" evidence="12">
    <location>
        <begin position="2131"/>
        <end position="2172"/>
    </location>
</feature>
<dbReference type="PANTHER" id="PTHR11254:SF67">
    <property type="entry name" value="E3 UBIQUITIN-PROTEIN LIGASE HUWE1"/>
    <property type="match status" value="1"/>
</dbReference>
<evidence type="ECO:0000313" key="15">
    <source>
        <dbReference type="EMBL" id="ORY86772.1"/>
    </source>
</evidence>
<dbReference type="SUPFAM" id="SSF56204">
    <property type="entry name" value="Hect, E3 ligase catalytic domain"/>
    <property type="match status" value="1"/>
</dbReference>
<feature type="region of interest" description="Disordered" evidence="12">
    <location>
        <begin position="2564"/>
        <end position="2589"/>
    </location>
</feature>
<evidence type="ECO:0000256" key="9">
    <source>
        <dbReference type="ARBA" id="ARBA00023242"/>
    </source>
</evidence>
<keyword evidence="9" id="KW-0539">Nucleus</keyword>
<dbReference type="Pfam" id="PF06025">
    <property type="entry name" value="DUF913"/>
    <property type="match status" value="1"/>
</dbReference>
<evidence type="ECO:0000313" key="16">
    <source>
        <dbReference type="Proteomes" id="UP000193685"/>
    </source>
</evidence>
<dbReference type="GO" id="GO:0005737">
    <property type="term" value="C:cytoplasm"/>
    <property type="evidence" value="ECO:0007669"/>
    <property type="project" value="TreeGrafter"/>
</dbReference>
<dbReference type="RefSeq" id="XP_040727628.1">
    <property type="nucleotide sequence ID" value="XM_040866019.1"/>
</dbReference>
<dbReference type="InterPro" id="IPR035983">
    <property type="entry name" value="Hect_E3_ubiquitin_ligase"/>
</dbReference>
<dbReference type="GO" id="GO:0051028">
    <property type="term" value="P:mRNA transport"/>
    <property type="evidence" value="ECO:0007669"/>
    <property type="project" value="UniProtKB-KW"/>
</dbReference>
<dbReference type="OrthoDB" id="8068875at2759"/>
<keyword evidence="6" id="KW-0808">Transferase</keyword>
<evidence type="ECO:0000256" key="12">
    <source>
        <dbReference type="SAM" id="MobiDB-lite"/>
    </source>
</evidence>
<evidence type="ECO:0000256" key="1">
    <source>
        <dbReference type="ARBA" id="ARBA00000885"/>
    </source>
</evidence>
<keyword evidence="16" id="KW-1185">Reference proteome</keyword>
<feature type="compositionally biased region" description="Low complexity" evidence="12">
    <location>
        <begin position="2569"/>
        <end position="2581"/>
    </location>
</feature>
<dbReference type="InterPro" id="IPR010314">
    <property type="entry name" value="E3_Ub_ligase_DUF913"/>
</dbReference>
<feature type="compositionally biased region" description="Low complexity" evidence="12">
    <location>
        <begin position="1938"/>
        <end position="1953"/>
    </location>
</feature>
<dbReference type="Gene3D" id="1.25.10.10">
    <property type="entry name" value="Leucine-rich Repeat Variant"/>
    <property type="match status" value="1"/>
</dbReference>
<dbReference type="GO" id="GO:0005634">
    <property type="term" value="C:nucleus"/>
    <property type="evidence" value="ECO:0007669"/>
    <property type="project" value="UniProtKB-SubCell"/>
</dbReference>
<dbReference type="GeneID" id="63782618"/>
<comment type="catalytic activity">
    <reaction evidence="1">
        <text>S-ubiquitinyl-[E2 ubiquitin-conjugating enzyme]-L-cysteine + [acceptor protein]-L-lysine = [E2 ubiquitin-conjugating enzyme]-L-cysteine + N(6)-ubiquitinyl-[acceptor protein]-L-lysine.</text>
        <dbReference type="EC" id="2.3.2.26"/>
    </reaction>
</comment>
<dbReference type="SMART" id="SM00165">
    <property type="entry name" value="UBA"/>
    <property type="match status" value="1"/>
</dbReference>
<dbReference type="Pfam" id="PF06012">
    <property type="entry name" value="DUF908"/>
    <property type="match status" value="1"/>
</dbReference>
<dbReference type="PANTHER" id="PTHR11254">
    <property type="entry name" value="HECT DOMAIN UBIQUITIN-PROTEIN LIGASE"/>
    <property type="match status" value="1"/>
</dbReference>
<evidence type="ECO:0000256" key="6">
    <source>
        <dbReference type="ARBA" id="ARBA00022679"/>
    </source>
</evidence>
<dbReference type="Gene3D" id="3.90.1750.10">
    <property type="entry name" value="Hect, E3 ligase catalytic domains"/>
    <property type="match status" value="1"/>
</dbReference>
<dbReference type="InterPro" id="IPR000569">
    <property type="entry name" value="HECT_dom"/>
</dbReference>
<protein>
    <recommendedName>
        <fullName evidence="4">HECT-type E3 ubiquitin transferase</fullName>
        <ecNumber evidence="4">2.3.2.26</ecNumber>
    </recommendedName>
</protein>
<dbReference type="OMA" id="ADEMKYG"/>
<dbReference type="FunFam" id="3.30.2410.10:FF:000004">
    <property type="entry name" value="E3 ubiquitin-protein ligase HUWE1, variant"/>
    <property type="match status" value="1"/>
</dbReference>
<reference evidence="15 16" key="1">
    <citation type="submission" date="2016-07" db="EMBL/GenBank/DDBJ databases">
        <title>Pervasive Adenine N6-methylation of Active Genes in Fungi.</title>
        <authorList>
            <consortium name="DOE Joint Genome Institute"/>
            <person name="Mondo S.J."/>
            <person name="Dannebaum R.O."/>
            <person name="Kuo R.C."/>
            <person name="Labutti K."/>
            <person name="Haridas S."/>
            <person name="Kuo A."/>
            <person name="Salamov A."/>
            <person name="Ahrendt S.R."/>
            <person name="Lipzen A."/>
            <person name="Sullivan W."/>
            <person name="Andreopoulos W.B."/>
            <person name="Clum A."/>
            <person name="Lindquist E."/>
            <person name="Daum C."/>
            <person name="Ramamoorthy G.K."/>
            <person name="Gryganskyi A."/>
            <person name="Culley D."/>
            <person name="Magnuson J.K."/>
            <person name="James T.Y."/>
            <person name="O'Malley M.A."/>
            <person name="Stajich J.E."/>
            <person name="Spatafora J.W."/>
            <person name="Visel A."/>
            <person name="Grigoriev I.V."/>
        </authorList>
    </citation>
    <scope>NUCLEOTIDE SEQUENCE [LARGE SCALE GENOMIC DNA]</scope>
    <source>
        <strain evidence="15 16">12-1054</strain>
    </source>
</reference>
<gene>
    <name evidence="15" type="ORF">BCR37DRAFT_123533</name>
</gene>
<dbReference type="InterPro" id="IPR016024">
    <property type="entry name" value="ARM-type_fold"/>
</dbReference>
<dbReference type="SUPFAM" id="SSF46934">
    <property type="entry name" value="UBA-like"/>
    <property type="match status" value="1"/>
</dbReference>
<dbReference type="SUPFAM" id="SSF48371">
    <property type="entry name" value="ARM repeat"/>
    <property type="match status" value="2"/>
</dbReference>
<feature type="compositionally biased region" description="Basic and acidic residues" evidence="12">
    <location>
        <begin position="2631"/>
        <end position="2645"/>
    </location>
</feature>
<feature type="active site" description="Glycyl thioester intermediate" evidence="11">
    <location>
        <position position="3519"/>
    </location>
</feature>
<feature type="region of interest" description="Disordered" evidence="12">
    <location>
        <begin position="2624"/>
        <end position="2666"/>
    </location>
</feature>
<feature type="domain" description="HECT" evidence="14">
    <location>
        <begin position="3216"/>
        <end position="3552"/>
    </location>
</feature>
<organism evidence="15 16">
    <name type="scientific">Protomyces lactucae-debilis</name>
    <dbReference type="NCBI Taxonomy" id="2754530"/>
    <lineage>
        <taxon>Eukaryota</taxon>
        <taxon>Fungi</taxon>
        <taxon>Dikarya</taxon>
        <taxon>Ascomycota</taxon>
        <taxon>Taphrinomycotina</taxon>
        <taxon>Taphrinomycetes</taxon>
        <taxon>Taphrinales</taxon>
        <taxon>Protomycetaceae</taxon>
        <taxon>Protomyces</taxon>
    </lineage>
</organism>
<dbReference type="InterPro" id="IPR010309">
    <property type="entry name" value="E3_Ub_ligase_DUF908"/>
</dbReference>
<dbReference type="UniPathway" id="UPA00143"/>
<evidence type="ECO:0000259" key="14">
    <source>
        <dbReference type="PROSITE" id="PS50237"/>
    </source>
</evidence>
<dbReference type="InterPro" id="IPR011989">
    <property type="entry name" value="ARM-like"/>
</dbReference>
<name>A0A1Y2FRZ0_PROLT</name>
<keyword evidence="5" id="KW-0813">Transport</keyword>
<feature type="compositionally biased region" description="Basic and acidic residues" evidence="12">
    <location>
        <begin position="2038"/>
        <end position="2056"/>
    </location>
</feature>
<dbReference type="STRING" id="56484.A0A1Y2FRZ0"/>
<evidence type="ECO:0000256" key="5">
    <source>
        <dbReference type="ARBA" id="ARBA00022448"/>
    </source>
</evidence>
<dbReference type="Gene3D" id="3.30.2410.10">
    <property type="entry name" value="Hect, E3 ligase catalytic domain"/>
    <property type="match status" value="1"/>
</dbReference>
<feature type="domain" description="UBA" evidence="13">
    <location>
        <begin position="1261"/>
        <end position="1301"/>
    </location>
</feature>
<dbReference type="EMBL" id="MCFI01000002">
    <property type="protein sequence ID" value="ORY86772.1"/>
    <property type="molecule type" value="Genomic_DNA"/>
</dbReference>
<dbReference type="Pfam" id="PF00632">
    <property type="entry name" value="HECT"/>
    <property type="match status" value="1"/>
</dbReference>
<dbReference type="PROSITE" id="PS50030">
    <property type="entry name" value="UBA"/>
    <property type="match status" value="1"/>
</dbReference>
<dbReference type="EC" id="2.3.2.26" evidence="4"/>
<dbReference type="Gene3D" id="3.30.2160.10">
    <property type="entry name" value="Hect, E3 ligase catalytic domain"/>
    <property type="match status" value="1"/>
</dbReference>
<dbReference type="InterPro" id="IPR015940">
    <property type="entry name" value="UBA"/>
</dbReference>
<feature type="region of interest" description="Disordered" evidence="12">
    <location>
        <begin position="2323"/>
        <end position="2346"/>
    </location>
</feature>
<dbReference type="GO" id="GO:0120113">
    <property type="term" value="P:cytoplasm to vacuole targeting by the NVT pathway"/>
    <property type="evidence" value="ECO:0007669"/>
    <property type="project" value="UniProtKB-ARBA"/>
</dbReference>
<comment type="caution">
    <text evidence="15">The sequence shown here is derived from an EMBL/GenBank/DDBJ whole genome shotgun (WGS) entry which is preliminary data.</text>
</comment>
<dbReference type="Proteomes" id="UP000193685">
    <property type="component" value="Unassembled WGS sequence"/>
</dbReference>
<dbReference type="GO" id="GO:0061630">
    <property type="term" value="F:ubiquitin protein ligase activity"/>
    <property type="evidence" value="ECO:0007669"/>
    <property type="project" value="UniProtKB-EC"/>
</dbReference>
<feature type="region of interest" description="Disordered" evidence="12">
    <location>
        <begin position="1927"/>
        <end position="1990"/>
    </location>
</feature>
<evidence type="ECO:0000256" key="11">
    <source>
        <dbReference type="PROSITE-ProRule" id="PRU00104"/>
    </source>
</evidence>
<dbReference type="CDD" id="cd00078">
    <property type="entry name" value="HECTc"/>
    <property type="match status" value="1"/>
</dbReference>
<keyword evidence="8" id="KW-0509">mRNA transport</keyword>
<evidence type="ECO:0000256" key="7">
    <source>
        <dbReference type="ARBA" id="ARBA00022786"/>
    </source>
</evidence>
<feature type="compositionally biased region" description="Acidic residues" evidence="12">
    <location>
        <begin position="2057"/>
        <end position="2094"/>
    </location>
</feature>
<sequence>MRVIKKMARRALQAPPAVRSFMDQVMAAQEHELAPILQSFNKWTFPKGDLFQWVAVLDRCDAILEAKCRKYALEKVQVKSFEEDDRQLLVAILAFTAFLLDHCANRSLYSSANNITELLNTTDIDVCEQTCRVTVRLAHRHNQQRNSRHPFGISSERILRLATSLQSATKDCGAIHIPMGKLLYDQAPLPEAWRSVHYWFYKQATENKQSADQQKGDYFTLKTPSAALRQPQAVPSTPTPGHGARSRLTQTPNTPATPGEALGSHIERTGEGLELIHLPAETLQAHSIEELLQKAIEDHTLPVSHHFEFMVRLRLAKTANESRDRLSQLVSIRALALAALAYTVAEPVLQTRIFTTDGEVVQQLASLTNPDYKCSEQVKISALIALEAIAHHRPKLNDVLAVLGASVNHGLIIYIVKRVLADLRHDVPKCSSEYVEAVSGLLHYLSTTQIAGTMLCSAGLVQLLIQLLENQQPAALRAVVKSLALLDHLLYGFQQSFQIFCAANGPAILVERIRTEVLHDIEAAPGYEEACRVAKVDYRMPHERFSLLKTMLKTLLHMMQSSGTSDGLRNLIESPLLDSINLIYGNVNIFGSSVFATATNIMSTFIHNEPTSYAILHEKKVPESFLNSITNTILPASDALGAIPNALGAICLNAQGLTLFKSYNVIDAFFNIFTEQKHCEALQDSDTAGILGGAIDEFIRHHPHMKVEVQTHVFNTAQRIKRLGQRCVDTTDFACFVREEGKAHTESTDAITATVEDDDHMKRSVITLYIDIIARFLEGFFNTASHAADFVNKGGVHVLITYYELDCLPYDFARSSAALALSHVFRITSEVDARATLLPIYASMRKAVQDCGEMPGPHPTDSKYAVQRSQGFTAEQTPIVALRRCHSYAVLLSDLYALPVFGHGRSALPFYTEFQSGFAGDDVLQLLGQFHRKLVWEEIKLSNEMELDWVKATQPQDEGPAQPVNQAEAEKILPEQVRMTDSFKNLKMLRFLLCQIPPCIIPFYQGLSKMLFTSRRPVDGNHGMISYRVAVIIAQIMEEHLTFEPTWTQSDRIPYAILMVTNVQMILCDDRNPANLTVSVLMHFDAGVHKLKDLLVSLWQELRNRNFTMADLLKEDVDLGEGSVSEATRSLRDARRLHAAIELILRLFLQFTSHHAVLDSPQTQAIAKSRDPLPGDPFNANALLRKLRGLILPTMAELFEDENRANLSSGVFKIIVQIMTQCMAAEGEKSASRTEIADRHTSFLSVAAPLGAAAVSHPSPVQREQNVSRLMALGYARHVASSALTEANENVQSAMDFLVAHPQMAAITSNDADRHEEDSPIDAESTDTLDTVRQNLDSLILGSVAALEHHPDVVFELSALILASMAVSKTNEWLSDGVSILIGTLESMVEDAAEPRKAAHLGAITHLLAKLSHSVMFMQKCSEDLIESEETIRSLLADTSDVQAKPWVASAILILDAMVAQSDGPHAVSPDGSTPAGLSQEQVEQIFTSCFALLKSRPSDKGTLLSLCRFFVRLTRRKELSARFIQEGGLQELFAMLKPVVSQTDENIRITFVILLRHLIESEDIITSVMEREIKSWFTQPKTRNTEISNFVKQNASVALRDPDIFVKATQRLCCFPKYDESANLQAIALRSLAYADTPAYLPEDKEVTASSNKPVEVIQSLLTEMQSSRERFQTEQERDTKAIFEGSEAKKVPFKSSEHPEYLYRCLLLQCLTELLASYTPCKLEFINYSRKPSKDATTPAKPRTAILNFLVLDLLSNASIHVLDDIPSKKRYAIENWTRAVLVSLCASVTPPDDGKDETLQHVRKIVLDVLTKVIRDTIVSQEPADSRYAKIISLAELLYRLMTSNAITQAPQNNIVQPPPESQWHTAKLMIEKDYVSLLSSILADVDLQHPSARRVVKCVLKPLKTLSKISVRLSETTDLVKPIADQGATDGQTSEANFFEESSSESSNAEGEEGREDTPDLYRNSALGLFGGDMQEESEHSSYMSGEDDEMYDEMDYDDEGSETGSAVSDEELELAEGHPGGHDMDVELILDGEHMGHDGDDSGSDGEHSSDYSDEYSDSMDAEEIEIIEEQGFDEGEWQDEEDDGDDIVGDQSVPGDALLIDLTNGMLGGPADANENEMDGGHPDDIDDDEEDYDEGMSQDEDLIDDDNDDDGDQWGWAGEDDDGNEDSQATQRQTAGRNIAHRLWASLGGGGAGGIARNGFDPDVQVFRRPRVGGPAGQPPATEQSLLSNPLLTSNARNAIGGRTDGQPRNEVFSDWVESIEALMGGGAVQLIGDMLQGPNARRAQAIRVEVNGAGEPTVITAGLERALQETNLASRLAGDGHASGTGLGQTGSTRTEEDPMLAISFDPSSTLKRWRDDTTITFDGASVELALRLVGRLLQVMSPQAKTEAAERKVVEERLRLERMRIAEEERTKRDQEQQAKQAEEQLRKKEQERNQPAPITAESNATAPMITEASDSMEGVEPTEQTSTSEAPRQFISIRGQNVDITGLGIDVEFLNALPEEMREEVLTQHIRERRAAAQENLQQAVELTPEFLEALPAEIRAELIQQETIDRRRRERLARQAQAQAASGAPAGPTEMDPASFLASLDPALRQQVLMDMDQDDDLFSTLPPHLLAELGQRRATPRDMERIQGSRGAHDQATSGPVGTGDKADENSTAAPKVKREAIQLLDKNGISGLLRLIFLPLPQQKNFLHEVLLNLCENRHNRAEIIGHLLLVLQDGTADIQGAERCFNMMTKRSRLSTTETPMKTPKKAPSALQSLPLIIGDNAPSLVALQVLQALAYLVHYNAQLPSFFLTEHDSLAARRSAKAKGKGKESLSKANKFPINSLVGLLDREVILETAEVLEQLSHLLGVVTRPLLMLKKRQKLETQQSENVEMTLIEAAPAEAANSIVPAGGDSSESKPADSGEKPKSKKTLVPPEIPVEHLRLVVNILRANECSSKTFQNTLATMQHLGALPGAKEVIADELVNQAQTLGMEIQGQLLALLGHIRPLQTDEELQASSFAAFSSSSSSQAKLLRMLKSIDYLFETRNGDQPDASADQANFVAQIYDSLNFGQLWSELSECLTIIHEKSNMVHVATILLPLIEALMVVCKQIAAGQGSTKDPKTTPSSRQATPASSESLATQFFSFTEQHRKILNQMVRNNPALMSGSFSLLVKNPKVLEFDNKRNYFVRKLRDRAAKEHYRPLALNVRRDMIFLDSYKNLHFKSGDEIKYAKLNIRFAGEEGVDAGGVTREWFQVLARQMFDPNYALFVPVNADRNTYHPNKLSGINPEHLSFFKFVGRIVGKALYDGRLLDCHFSRPVYRKMLGKNVSLKDMETLDLEYYKSLLWMLENDITDVITETFSVERDDFGEVTIIDLIPNGREIPVTEENKQEYVARVTQYRLLDSVSEQLDHFMKGFNDIISPELVSIFNEQELELLISGLPDIDADDWRNNTEYHNYTAASPQIQWFWRAVRSFDDEERARLLQFATGSSRIPIEGFANLEGMQGVQKFNIHRDYTNGDRLPQSHTCFNQLDLPEYESYEALRNSLLTAISEGNEGFGFA</sequence>
<dbReference type="GO" id="GO:0006511">
    <property type="term" value="P:ubiquitin-dependent protein catabolic process"/>
    <property type="evidence" value="ECO:0007669"/>
    <property type="project" value="TreeGrafter"/>
</dbReference>
<accession>A0A1Y2FRZ0</accession>
<proteinExistence type="inferred from homology"/>
<evidence type="ECO:0000256" key="4">
    <source>
        <dbReference type="ARBA" id="ARBA00012485"/>
    </source>
</evidence>
<dbReference type="FunFam" id="3.30.2160.10:FF:000001">
    <property type="entry name" value="E3 ubiquitin-protein ligase NEDD4-like"/>
    <property type="match status" value="1"/>
</dbReference>
<feature type="compositionally biased region" description="Basic and acidic residues" evidence="12">
    <location>
        <begin position="2907"/>
        <end position="2918"/>
    </location>
</feature>
<keyword evidence="7 11" id="KW-0833">Ubl conjugation pathway</keyword>
<evidence type="ECO:0000256" key="10">
    <source>
        <dbReference type="ARBA" id="ARBA00034494"/>
    </source>
</evidence>
<feature type="region of interest" description="Disordered" evidence="12">
    <location>
        <begin position="2899"/>
        <end position="2925"/>
    </location>
</feature>
<dbReference type="InterPro" id="IPR009060">
    <property type="entry name" value="UBA-like_sf"/>
</dbReference>
<evidence type="ECO:0000259" key="13">
    <source>
        <dbReference type="PROSITE" id="PS50030"/>
    </source>
</evidence>
<feature type="region of interest" description="Disordered" evidence="12">
    <location>
        <begin position="3107"/>
        <end position="3127"/>
    </location>
</feature>
<evidence type="ECO:0000256" key="3">
    <source>
        <dbReference type="ARBA" id="ARBA00004906"/>
    </source>
</evidence>
<comment type="pathway">
    <text evidence="3">Protein modification; protein ubiquitination.</text>
</comment>
<evidence type="ECO:0000256" key="8">
    <source>
        <dbReference type="ARBA" id="ARBA00022816"/>
    </source>
</evidence>
<dbReference type="Pfam" id="PF14377">
    <property type="entry name" value="UBM"/>
    <property type="match status" value="3"/>
</dbReference>
<comment type="similarity">
    <text evidence="10">Belongs to the UPL family. TOM1/PTR1 subfamily.</text>
</comment>
<evidence type="ECO:0000256" key="2">
    <source>
        <dbReference type="ARBA" id="ARBA00004123"/>
    </source>
</evidence>
<comment type="subcellular location">
    <subcellularLocation>
        <location evidence="2">Nucleus</location>
    </subcellularLocation>
</comment>
<dbReference type="InterPro" id="IPR050409">
    <property type="entry name" value="E3_ubiq-protein_ligase"/>
</dbReference>
<dbReference type="SMART" id="SM00119">
    <property type="entry name" value="HECTc"/>
    <property type="match status" value="1"/>
</dbReference>
<dbReference type="PROSITE" id="PS50237">
    <property type="entry name" value="HECT"/>
    <property type="match status" value="1"/>
</dbReference>
<feature type="region of interest" description="Disordered" evidence="12">
    <location>
        <begin position="2038"/>
        <end position="2181"/>
    </location>
</feature>
<dbReference type="Gene3D" id="1.10.8.10">
    <property type="entry name" value="DNA helicase RuvA subunit, C-terminal domain"/>
    <property type="match status" value="1"/>
</dbReference>
<dbReference type="FunFam" id="3.90.1750.10:FF:000003">
    <property type="entry name" value="E3 ubiquitin-protein ligase UPL1"/>
    <property type="match status" value="1"/>
</dbReference>